<organism evidence="2 3">
    <name type="scientific">Stylosanthes scabra</name>
    <dbReference type="NCBI Taxonomy" id="79078"/>
    <lineage>
        <taxon>Eukaryota</taxon>
        <taxon>Viridiplantae</taxon>
        <taxon>Streptophyta</taxon>
        <taxon>Embryophyta</taxon>
        <taxon>Tracheophyta</taxon>
        <taxon>Spermatophyta</taxon>
        <taxon>Magnoliopsida</taxon>
        <taxon>eudicotyledons</taxon>
        <taxon>Gunneridae</taxon>
        <taxon>Pentapetalae</taxon>
        <taxon>rosids</taxon>
        <taxon>fabids</taxon>
        <taxon>Fabales</taxon>
        <taxon>Fabaceae</taxon>
        <taxon>Papilionoideae</taxon>
        <taxon>50 kb inversion clade</taxon>
        <taxon>dalbergioids sensu lato</taxon>
        <taxon>Dalbergieae</taxon>
        <taxon>Pterocarpus clade</taxon>
        <taxon>Stylosanthes</taxon>
    </lineage>
</organism>
<sequence>MAQDFLGGRPPAGEAKKNYAGVKMSWLRERVFATSSHGVSPDVLRQLNGLGQTSRDHHSGRMLHLRSELDRLRFDDFIWTPYMLPAWRAIEPDWVSEIGEIETWKASVPIVLFMFVRYHHVDRAKRQFGSEQAVPLDPVNLDGFLDMSARGEDKWWPGEHSYWYDLWMDRRSEQRQIRIFPTPYTGMRAKELPFDAPLRVTQSRDPIVLPRDAPSRGKRARQQHPDVRRKGQGESRGGYPRWSYVHDHVGADTTAHEADGGGDQGGDGTVGHDADIDFFSGADLELVRFILQGDGSGSGSAPHASTDRPSGHEVAAPTAEMYEVFTCGDKMMDQIA</sequence>
<reference evidence="2 3" key="1">
    <citation type="journal article" date="2023" name="Plants (Basel)">
        <title>Bridging the Gap: Combining Genomics and Transcriptomics Approaches to Understand Stylosanthes scabra, an Orphan Legume from the Brazilian Caatinga.</title>
        <authorList>
            <person name="Ferreira-Neto J.R.C."/>
            <person name="da Silva M.D."/>
            <person name="Binneck E."/>
            <person name="de Melo N.F."/>
            <person name="da Silva R.H."/>
            <person name="de Melo A.L.T.M."/>
            <person name="Pandolfi V."/>
            <person name="Bustamante F.O."/>
            <person name="Brasileiro-Vidal A.C."/>
            <person name="Benko-Iseppon A.M."/>
        </authorList>
    </citation>
    <scope>NUCLEOTIDE SEQUENCE [LARGE SCALE GENOMIC DNA]</scope>
    <source>
        <tissue evidence="2">Leaves</tissue>
    </source>
</reference>
<accession>A0ABU6YQ66</accession>
<feature type="region of interest" description="Disordered" evidence="1">
    <location>
        <begin position="295"/>
        <end position="317"/>
    </location>
</feature>
<keyword evidence="3" id="KW-1185">Reference proteome</keyword>
<feature type="compositionally biased region" description="Basic and acidic residues" evidence="1">
    <location>
        <begin position="244"/>
        <end position="259"/>
    </location>
</feature>
<dbReference type="InterPro" id="IPR044824">
    <property type="entry name" value="MAIN-like"/>
</dbReference>
<protein>
    <recommendedName>
        <fullName evidence="4">Aminotransferase-like plant mobile domain-containing protein</fullName>
    </recommendedName>
</protein>
<feature type="region of interest" description="Disordered" evidence="1">
    <location>
        <begin position="203"/>
        <end position="274"/>
    </location>
</feature>
<gene>
    <name evidence="2" type="ORF">PIB30_079715</name>
</gene>
<dbReference type="EMBL" id="JASCZI010242794">
    <property type="protein sequence ID" value="MED6212070.1"/>
    <property type="molecule type" value="Genomic_DNA"/>
</dbReference>
<evidence type="ECO:0000313" key="3">
    <source>
        <dbReference type="Proteomes" id="UP001341840"/>
    </source>
</evidence>
<evidence type="ECO:0000313" key="2">
    <source>
        <dbReference type="EMBL" id="MED6212070.1"/>
    </source>
</evidence>
<dbReference type="PANTHER" id="PTHR46033">
    <property type="entry name" value="PROTEIN MAIN-LIKE 2"/>
    <property type="match status" value="1"/>
</dbReference>
<evidence type="ECO:0008006" key="4">
    <source>
        <dbReference type="Google" id="ProtNLM"/>
    </source>
</evidence>
<name>A0ABU6YQ66_9FABA</name>
<evidence type="ECO:0000256" key="1">
    <source>
        <dbReference type="SAM" id="MobiDB-lite"/>
    </source>
</evidence>
<dbReference type="PANTHER" id="PTHR46033:SF8">
    <property type="entry name" value="PROTEIN MAINTENANCE OF MERISTEMS-LIKE"/>
    <property type="match status" value="1"/>
</dbReference>
<comment type="caution">
    <text evidence="2">The sequence shown here is derived from an EMBL/GenBank/DDBJ whole genome shotgun (WGS) entry which is preliminary data.</text>
</comment>
<feature type="compositionally biased region" description="Basic and acidic residues" evidence="1">
    <location>
        <begin position="223"/>
        <end position="233"/>
    </location>
</feature>
<proteinExistence type="predicted"/>
<dbReference type="Proteomes" id="UP001341840">
    <property type="component" value="Unassembled WGS sequence"/>
</dbReference>